<dbReference type="Pfam" id="PF00734">
    <property type="entry name" value="CBM_1"/>
    <property type="match status" value="1"/>
</dbReference>
<dbReference type="PROSITE" id="PS51164">
    <property type="entry name" value="CBM1_2"/>
    <property type="match status" value="1"/>
</dbReference>
<dbReference type="AlphaFoldDB" id="A0A4Q2DQD7"/>
<dbReference type="GO" id="GO:0030248">
    <property type="term" value="F:cellulose binding"/>
    <property type="evidence" value="ECO:0007669"/>
    <property type="project" value="InterPro"/>
</dbReference>
<feature type="domain" description="CBM1" evidence="3">
    <location>
        <begin position="413"/>
        <end position="449"/>
    </location>
</feature>
<comment type="caution">
    <text evidence="4">The sequence shown here is derived from an EMBL/GenBank/DDBJ whole genome shotgun (WGS) entry which is preliminary data.</text>
</comment>
<sequence length="449" mass="48194">MYWQSLAAFVALVLPSANALIRFPCAQLVTERTDPLVDPGKVSAHVHQVIGGNSFNITMDINNDIPKLATCTSCKFKENKSNYWTAVLYFKHQNGTFTRVPQMPNHLTGAPNGGMTVYYIQPPRGTKVTAFPKGFRMITGNPMLRSRKAVDTTSPEAYALSFRCWETSGFTDASNGSPPGVGRYDTVNLPNKKCPAGIRANIFFPSCWNGKDLNPPDHSSHMSFFQGRVDNNAGIILMNGNCPSTHPTRMPLLFFETVWDTRSFNSLPWPSDGSQPFVLSMGDPTGYGQHGDYVFGWEGDALQRAMDQCFDTLGLPDSCRTLVQQSDADMNSCTVKSVVNERVEGGAPLATLPGCNPVQNGPSPATMINGCTALSTTGVGGPTATAGPTTTVSVPTSTQTTVVNPQPTAPQGPAVPKYGQCGGNGWTGSTTCADGSTCTKLNDWYSQCV</sequence>
<dbReference type="SMART" id="SM00236">
    <property type="entry name" value="fCBD"/>
    <property type="match status" value="1"/>
</dbReference>
<dbReference type="PANTHER" id="PTHR43662:SF3">
    <property type="entry name" value="DOMAIN PROTEIN, PUTATIVE (AFU_ORTHOLOGUE AFUA_6G11970)-RELATED"/>
    <property type="match status" value="1"/>
</dbReference>
<keyword evidence="1 2" id="KW-0732">Signal</keyword>
<dbReference type="InterPro" id="IPR000254">
    <property type="entry name" value="CBD"/>
</dbReference>
<feature type="signal peptide" evidence="2">
    <location>
        <begin position="1"/>
        <end position="19"/>
    </location>
</feature>
<organism evidence="4 5">
    <name type="scientific">Candolleomyces aberdarensis</name>
    <dbReference type="NCBI Taxonomy" id="2316362"/>
    <lineage>
        <taxon>Eukaryota</taxon>
        <taxon>Fungi</taxon>
        <taxon>Dikarya</taxon>
        <taxon>Basidiomycota</taxon>
        <taxon>Agaricomycotina</taxon>
        <taxon>Agaricomycetes</taxon>
        <taxon>Agaricomycetidae</taxon>
        <taxon>Agaricales</taxon>
        <taxon>Agaricineae</taxon>
        <taxon>Psathyrellaceae</taxon>
        <taxon>Candolleomyces</taxon>
    </lineage>
</organism>
<gene>
    <name evidence="4" type="ORF">EST38_g4146</name>
</gene>
<evidence type="ECO:0000256" key="2">
    <source>
        <dbReference type="SAM" id="SignalP"/>
    </source>
</evidence>
<evidence type="ECO:0000313" key="5">
    <source>
        <dbReference type="Proteomes" id="UP000290288"/>
    </source>
</evidence>
<dbReference type="EMBL" id="SDEE01000098">
    <property type="protein sequence ID" value="RXW21696.1"/>
    <property type="molecule type" value="Genomic_DNA"/>
</dbReference>
<protein>
    <recommendedName>
        <fullName evidence="3">CBM1 domain-containing protein</fullName>
    </recommendedName>
</protein>
<dbReference type="SUPFAM" id="SSF57180">
    <property type="entry name" value="Cellulose-binding domain"/>
    <property type="match status" value="1"/>
</dbReference>
<reference evidence="4 5" key="1">
    <citation type="submission" date="2019-01" db="EMBL/GenBank/DDBJ databases">
        <title>Draft genome sequence of Psathyrella aberdarensis IHI B618.</title>
        <authorList>
            <person name="Buettner E."/>
            <person name="Kellner H."/>
        </authorList>
    </citation>
    <scope>NUCLEOTIDE SEQUENCE [LARGE SCALE GENOMIC DNA]</scope>
    <source>
        <strain evidence="4 5">IHI B618</strain>
    </source>
</reference>
<dbReference type="InterPro" id="IPR035971">
    <property type="entry name" value="CBD_sf"/>
</dbReference>
<name>A0A4Q2DQD7_9AGAR</name>
<dbReference type="PANTHER" id="PTHR43662">
    <property type="match status" value="1"/>
</dbReference>
<dbReference type="GO" id="GO:0005975">
    <property type="term" value="P:carbohydrate metabolic process"/>
    <property type="evidence" value="ECO:0007669"/>
    <property type="project" value="InterPro"/>
</dbReference>
<evidence type="ECO:0000256" key="1">
    <source>
        <dbReference type="ARBA" id="ARBA00022729"/>
    </source>
</evidence>
<feature type="chain" id="PRO_5020279204" description="CBM1 domain-containing protein" evidence="2">
    <location>
        <begin position="20"/>
        <end position="449"/>
    </location>
</feature>
<dbReference type="Pfam" id="PF09362">
    <property type="entry name" value="DUF1996"/>
    <property type="match status" value="1"/>
</dbReference>
<dbReference type="Proteomes" id="UP000290288">
    <property type="component" value="Unassembled WGS sequence"/>
</dbReference>
<evidence type="ECO:0000259" key="3">
    <source>
        <dbReference type="PROSITE" id="PS51164"/>
    </source>
</evidence>
<keyword evidence="5" id="KW-1185">Reference proteome</keyword>
<evidence type="ECO:0000313" key="4">
    <source>
        <dbReference type="EMBL" id="RXW21696.1"/>
    </source>
</evidence>
<dbReference type="PROSITE" id="PS00562">
    <property type="entry name" value="CBM1_1"/>
    <property type="match status" value="1"/>
</dbReference>
<dbReference type="GO" id="GO:0005576">
    <property type="term" value="C:extracellular region"/>
    <property type="evidence" value="ECO:0007669"/>
    <property type="project" value="InterPro"/>
</dbReference>
<dbReference type="OrthoDB" id="74764at2759"/>
<dbReference type="STRING" id="2316362.A0A4Q2DQD7"/>
<dbReference type="InterPro" id="IPR018535">
    <property type="entry name" value="DUF1996"/>
</dbReference>
<proteinExistence type="predicted"/>
<accession>A0A4Q2DQD7</accession>